<accession>A0ABT2VRW3</accession>
<dbReference type="SUPFAM" id="SSF56935">
    <property type="entry name" value="Porins"/>
    <property type="match status" value="1"/>
</dbReference>
<evidence type="ECO:0000313" key="2">
    <source>
        <dbReference type="EMBL" id="MCU7556060.1"/>
    </source>
</evidence>
<proteinExistence type="predicted"/>
<dbReference type="EMBL" id="JAOTJC010000016">
    <property type="protein sequence ID" value="MCU7556060.1"/>
    <property type="molecule type" value="Genomic_DNA"/>
</dbReference>
<dbReference type="Pfam" id="PF12094">
    <property type="entry name" value="DUF3570"/>
    <property type="match status" value="2"/>
</dbReference>
<keyword evidence="1" id="KW-0732">Signal</keyword>
<feature type="chain" id="PRO_5045408694" evidence="1">
    <location>
        <begin position="23"/>
        <end position="378"/>
    </location>
</feature>
<dbReference type="InterPro" id="IPR021953">
    <property type="entry name" value="DUF3570"/>
</dbReference>
<keyword evidence="3" id="KW-1185">Reference proteome</keyword>
<evidence type="ECO:0000256" key="1">
    <source>
        <dbReference type="SAM" id="SignalP"/>
    </source>
</evidence>
<dbReference type="RefSeq" id="WP_262996346.1">
    <property type="nucleotide sequence ID" value="NZ_JAOTJC010000016.1"/>
</dbReference>
<comment type="caution">
    <text evidence="2">The sequence shown here is derived from an EMBL/GenBank/DDBJ whole genome shotgun (WGS) entry which is preliminary data.</text>
</comment>
<dbReference type="Proteomes" id="UP001209257">
    <property type="component" value="Unassembled WGS sequence"/>
</dbReference>
<gene>
    <name evidence="2" type="ORF">OCL06_15825</name>
</gene>
<evidence type="ECO:0000313" key="3">
    <source>
        <dbReference type="Proteomes" id="UP001209257"/>
    </source>
</evidence>
<reference evidence="3" key="1">
    <citation type="submission" date="2023-07" db="EMBL/GenBank/DDBJ databases">
        <title>Study on multiphase classification of strain Alteromonas salexigens isolated from the Yellow Sea.</title>
        <authorList>
            <person name="Sun L."/>
        </authorList>
    </citation>
    <scope>NUCLEOTIDE SEQUENCE [LARGE SCALE GENOMIC DNA]</scope>
    <source>
        <strain evidence="3">ASW11-19</strain>
    </source>
</reference>
<organism evidence="2 3">
    <name type="scientific">Alteromonas salexigens</name>
    <dbReference type="NCBI Taxonomy" id="2982530"/>
    <lineage>
        <taxon>Bacteria</taxon>
        <taxon>Pseudomonadati</taxon>
        <taxon>Pseudomonadota</taxon>
        <taxon>Gammaproteobacteria</taxon>
        <taxon>Alteromonadales</taxon>
        <taxon>Alteromonadaceae</taxon>
        <taxon>Alteromonas/Salinimonas group</taxon>
        <taxon>Alteromonas</taxon>
    </lineage>
</organism>
<name>A0ABT2VRW3_9ALTE</name>
<feature type="signal peptide" evidence="1">
    <location>
        <begin position="1"/>
        <end position="22"/>
    </location>
</feature>
<protein>
    <submittedName>
        <fullName evidence="2">DUF3570 domain-containing protein</fullName>
    </submittedName>
</protein>
<sequence>MGVINRCIAGLLGCWISTASLGAVLPEDRADVMYHSYSGDGVSIDGPSVLVRKKAGNHWSFSANYYVDTISGASIDVRATASPYREERQETSIGVDYVQNKTSLAASYTNSSENDYEANSFYMGASQDFFGDLTTLSMSYSRGSDDVGRRGDASFAEQARRQKLGIGITQIVTKNLIVGVNAENVSDEGYLNNPYRVVRYLDPNSARGFAFTTEVYPRTRVSNAFSANANYYLAHRASLYGDARYYSDTWGIEAVNGKFGYIHTFGDDWIVDLHVRYYQQEQADFYQDLFSRPDEFNFMARDKELSTYQSLSTGIKVSYAWQFSSQRYIDKSTLNIEYDYMNFDYDNFRDVTDDAPVGEEALFGFSANVIRLYLSVWY</sequence>